<dbReference type="AlphaFoldDB" id="A0A7T8JZS6"/>
<gene>
    <name evidence="1" type="ORF">FKW44_015593</name>
</gene>
<organism evidence="1 2">
    <name type="scientific">Caligus rogercresseyi</name>
    <name type="common">Sea louse</name>
    <dbReference type="NCBI Taxonomy" id="217165"/>
    <lineage>
        <taxon>Eukaryota</taxon>
        <taxon>Metazoa</taxon>
        <taxon>Ecdysozoa</taxon>
        <taxon>Arthropoda</taxon>
        <taxon>Crustacea</taxon>
        <taxon>Multicrustacea</taxon>
        <taxon>Hexanauplia</taxon>
        <taxon>Copepoda</taxon>
        <taxon>Siphonostomatoida</taxon>
        <taxon>Caligidae</taxon>
        <taxon>Caligus</taxon>
    </lineage>
</organism>
<evidence type="ECO:0000313" key="2">
    <source>
        <dbReference type="Proteomes" id="UP000595437"/>
    </source>
</evidence>
<sequence>MVLIDILDFFHDHPTVDLYLHPHSLNKVLATRELLSGSSKKQGRNATSPHSMCLHFSFSIGTGSPSTTRPT</sequence>
<accession>A0A7T8JZS6</accession>
<keyword evidence="2" id="KW-1185">Reference proteome</keyword>
<dbReference type="EMBL" id="CP045899">
    <property type="protein sequence ID" value="QQP41277.1"/>
    <property type="molecule type" value="Genomic_DNA"/>
</dbReference>
<evidence type="ECO:0000313" key="1">
    <source>
        <dbReference type="EMBL" id="QQP41277.1"/>
    </source>
</evidence>
<protein>
    <submittedName>
        <fullName evidence="1">Uncharacterized protein</fullName>
    </submittedName>
</protein>
<name>A0A7T8JZS6_CALRO</name>
<reference evidence="2" key="1">
    <citation type="submission" date="2021-01" db="EMBL/GenBank/DDBJ databases">
        <title>Caligus Genome Assembly.</title>
        <authorList>
            <person name="Gallardo-Escarate C."/>
        </authorList>
    </citation>
    <scope>NUCLEOTIDE SEQUENCE [LARGE SCALE GENOMIC DNA]</scope>
</reference>
<dbReference type="Proteomes" id="UP000595437">
    <property type="component" value="Chromosome 10"/>
</dbReference>
<proteinExistence type="predicted"/>